<evidence type="ECO:0000313" key="2">
    <source>
        <dbReference type="WBParaSite" id="sdigi.contig18.g1604.t1"/>
    </source>
</evidence>
<dbReference type="WBParaSite" id="sdigi.contig18.g1604.t1">
    <property type="protein sequence ID" value="sdigi.contig18.g1604.t1"/>
    <property type="gene ID" value="sdigi.contig18.g1604"/>
</dbReference>
<proteinExistence type="predicted"/>
<protein>
    <submittedName>
        <fullName evidence="2">Uncharacterized protein</fullName>
    </submittedName>
</protein>
<organism evidence="1 2">
    <name type="scientific">Setaria digitata</name>
    <dbReference type="NCBI Taxonomy" id="48799"/>
    <lineage>
        <taxon>Eukaryota</taxon>
        <taxon>Metazoa</taxon>
        <taxon>Ecdysozoa</taxon>
        <taxon>Nematoda</taxon>
        <taxon>Chromadorea</taxon>
        <taxon>Rhabditida</taxon>
        <taxon>Spirurina</taxon>
        <taxon>Spiruromorpha</taxon>
        <taxon>Filarioidea</taxon>
        <taxon>Setariidae</taxon>
        <taxon>Setaria</taxon>
    </lineage>
</organism>
<evidence type="ECO:0000313" key="1">
    <source>
        <dbReference type="Proteomes" id="UP000887581"/>
    </source>
</evidence>
<accession>A0A915PP28</accession>
<sequence>MQGAKQNDSENGYETQVEEQHSDILRLAELFSVNFADTQSSRGDSPHEMVYHFQSIQMRLTPRRQQAKFQTSCLLGSISPLIPVLLGNNACTCMVMGARTHARTYTRTCSTKKHEKKEFVEKDGNQYEEDAKQGAVIG</sequence>
<keyword evidence="1" id="KW-1185">Reference proteome</keyword>
<dbReference type="AlphaFoldDB" id="A0A915PP28"/>
<name>A0A915PP28_9BILA</name>
<dbReference type="Proteomes" id="UP000887581">
    <property type="component" value="Unplaced"/>
</dbReference>
<reference evidence="2" key="1">
    <citation type="submission" date="2022-11" db="UniProtKB">
        <authorList>
            <consortium name="WormBaseParasite"/>
        </authorList>
    </citation>
    <scope>IDENTIFICATION</scope>
</reference>